<dbReference type="InterPro" id="IPR004143">
    <property type="entry name" value="BPL_LPL_catalytic"/>
</dbReference>
<dbReference type="RefSeq" id="WP_379811056.1">
    <property type="nucleotide sequence ID" value="NZ_JBHUPC010000012.1"/>
</dbReference>
<proteinExistence type="predicted"/>
<protein>
    <submittedName>
        <fullName evidence="3">Biotin--[acetyl-CoA-carboxylase] ligase</fullName>
        <ecNumber evidence="3">6.3.4.15</ecNumber>
    </submittedName>
</protein>
<dbReference type="Pfam" id="PF03099">
    <property type="entry name" value="BPL_LplA_LipB"/>
    <property type="match status" value="1"/>
</dbReference>
<dbReference type="SUPFAM" id="SSF55681">
    <property type="entry name" value="Class II aaRS and biotin synthetases"/>
    <property type="match status" value="1"/>
</dbReference>
<dbReference type="InterPro" id="IPR045864">
    <property type="entry name" value="aa-tRNA-synth_II/BPL/LPL"/>
</dbReference>
<dbReference type="NCBIfam" id="TIGR00121">
    <property type="entry name" value="birA_ligase"/>
    <property type="match status" value="1"/>
</dbReference>
<organism evidence="3 4">
    <name type="scientific">Flavobacterium chuncheonense</name>
    <dbReference type="NCBI Taxonomy" id="2026653"/>
    <lineage>
        <taxon>Bacteria</taxon>
        <taxon>Pseudomonadati</taxon>
        <taxon>Bacteroidota</taxon>
        <taxon>Flavobacteriia</taxon>
        <taxon>Flavobacteriales</taxon>
        <taxon>Flavobacteriaceae</taxon>
        <taxon>Flavobacterium</taxon>
    </lineage>
</organism>
<evidence type="ECO:0000313" key="4">
    <source>
        <dbReference type="Proteomes" id="UP001597534"/>
    </source>
</evidence>
<gene>
    <name evidence="3" type="ORF">ACFS5J_05510</name>
</gene>
<dbReference type="CDD" id="cd16442">
    <property type="entry name" value="BPL"/>
    <property type="match status" value="1"/>
</dbReference>
<keyword evidence="1 3" id="KW-0436">Ligase</keyword>
<dbReference type="GO" id="GO:0004077">
    <property type="term" value="F:biotin--[biotin carboxyl-carrier protein] ligase activity"/>
    <property type="evidence" value="ECO:0007669"/>
    <property type="project" value="UniProtKB-EC"/>
</dbReference>
<sequence>MNIIKLNAIASTNSFLKELSVAQKVENFTIVVTDNQVQGRGQRGNTWVTESGKNLTFSMYVGDFDFNQYGFFLLNILVPIAIVEVLQKRQVPNVAIKWPNDILAENKKIAGILIENSFKSTNEISSVIGIGLNVNQLLFEDLPQASSLLALTGTVSDRDELLEQIGKQIKDKVESLGQFSKETLWNAYHDLLFRKDKPSTFLDRNNQHFVGIIRKVTEEGLLQIELEDEVFVNFETKQVKLLY</sequence>
<dbReference type="EC" id="6.3.4.15" evidence="3"/>
<dbReference type="EMBL" id="JBHUPC010000012">
    <property type="protein sequence ID" value="MFD2891470.1"/>
    <property type="molecule type" value="Genomic_DNA"/>
</dbReference>
<evidence type="ECO:0000259" key="2">
    <source>
        <dbReference type="PROSITE" id="PS51733"/>
    </source>
</evidence>
<evidence type="ECO:0000256" key="1">
    <source>
        <dbReference type="ARBA" id="ARBA00022598"/>
    </source>
</evidence>
<dbReference type="PROSITE" id="PS51733">
    <property type="entry name" value="BPL_LPL_CATALYTIC"/>
    <property type="match status" value="1"/>
</dbReference>
<reference evidence="4" key="1">
    <citation type="journal article" date="2019" name="Int. J. Syst. Evol. Microbiol.">
        <title>The Global Catalogue of Microorganisms (GCM) 10K type strain sequencing project: providing services to taxonomists for standard genome sequencing and annotation.</title>
        <authorList>
            <consortium name="The Broad Institute Genomics Platform"/>
            <consortium name="The Broad Institute Genome Sequencing Center for Infectious Disease"/>
            <person name="Wu L."/>
            <person name="Ma J."/>
        </authorList>
    </citation>
    <scope>NUCLEOTIDE SEQUENCE [LARGE SCALE GENOMIC DNA]</scope>
    <source>
        <strain evidence="4">KCTC 22671</strain>
    </source>
</reference>
<feature type="domain" description="BPL/LPL catalytic" evidence="2">
    <location>
        <begin position="1"/>
        <end position="177"/>
    </location>
</feature>
<comment type="caution">
    <text evidence="3">The sequence shown here is derived from an EMBL/GenBank/DDBJ whole genome shotgun (WGS) entry which is preliminary data.</text>
</comment>
<dbReference type="Proteomes" id="UP001597534">
    <property type="component" value="Unassembled WGS sequence"/>
</dbReference>
<name>A0ABW5YKE5_9FLAO</name>
<dbReference type="InterPro" id="IPR004408">
    <property type="entry name" value="Biotin_CoA_COase_ligase"/>
</dbReference>
<dbReference type="PANTHER" id="PTHR12835:SF5">
    <property type="entry name" value="BIOTIN--PROTEIN LIGASE"/>
    <property type="match status" value="1"/>
</dbReference>
<keyword evidence="4" id="KW-1185">Reference proteome</keyword>
<accession>A0ABW5YKE5</accession>
<dbReference type="Gene3D" id="3.30.930.10">
    <property type="entry name" value="Bira Bifunctional Protein, Domain 2"/>
    <property type="match status" value="1"/>
</dbReference>
<dbReference type="PANTHER" id="PTHR12835">
    <property type="entry name" value="BIOTIN PROTEIN LIGASE"/>
    <property type="match status" value="1"/>
</dbReference>
<evidence type="ECO:0000313" key="3">
    <source>
        <dbReference type="EMBL" id="MFD2891470.1"/>
    </source>
</evidence>